<organism evidence="1 2">
    <name type="scientific">Cytobacillus purgationiresistens</name>
    <dbReference type="NCBI Taxonomy" id="863449"/>
    <lineage>
        <taxon>Bacteria</taxon>
        <taxon>Bacillati</taxon>
        <taxon>Bacillota</taxon>
        <taxon>Bacilli</taxon>
        <taxon>Bacillales</taxon>
        <taxon>Bacillaceae</taxon>
        <taxon>Cytobacillus</taxon>
    </lineage>
</organism>
<evidence type="ECO:0000313" key="2">
    <source>
        <dbReference type="Proteomes" id="UP001238088"/>
    </source>
</evidence>
<dbReference type="EMBL" id="JAUSUB010000001">
    <property type="protein sequence ID" value="MDQ0268378.1"/>
    <property type="molecule type" value="Genomic_DNA"/>
</dbReference>
<proteinExistence type="predicted"/>
<comment type="caution">
    <text evidence="1">The sequence shown here is derived from an EMBL/GenBank/DDBJ whole genome shotgun (WGS) entry which is preliminary data.</text>
</comment>
<sequence>MFDYILLEVCKERLKNFGDIKAIVTYLLLDWG</sequence>
<name>A0ABU0AAU0_9BACI</name>
<reference evidence="1 2" key="1">
    <citation type="submission" date="2023-07" db="EMBL/GenBank/DDBJ databases">
        <title>Genomic Encyclopedia of Type Strains, Phase IV (KMG-IV): sequencing the most valuable type-strain genomes for metagenomic binning, comparative biology and taxonomic classification.</title>
        <authorList>
            <person name="Goeker M."/>
        </authorList>
    </citation>
    <scope>NUCLEOTIDE SEQUENCE [LARGE SCALE GENOMIC DNA]</scope>
    <source>
        <strain evidence="1 2">DSM 23494</strain>
    </source>
</reference>
<keyword evidence="2" id="KW-1185">Reference proteome</keyword>
<gene>
    <name evidence="1" type="ORF">J2S17_000247</name>
</gene>
<evidence type="ECO:0000313" key="1">
    <source>
        <dbReference type="EMBL" id="MDQ0268378.1"/>
    </source>
</evidence>
<accession>A0ABU0AAU0</accession>
<protein>
    <submittedName>
        <fullName evidence="1">Uncharacterized protein</fullName>
    </submittedName>
</protein>
<dbReference type="Proteomes" id="UP001238088">
    <property type="component" value="Unassembled WGS sequence"/>
</dbReference>